<evidence type="ECO:0000256" key="2">
    <source>
        <dbReference type="ARBA" id="ARBA00023015"/>
    </source>
</evidence>
<dbReference type="EMBL" id="BMXG01000004">
    <property type="protein sequence ID" value="GHB95396.1"/>
    <property type="molecule type" value="Genomic_DNA"/>
</dbReference>
<dbReference type="AlphaFoldDB" id="A0A8J3DE15"/>
<dbReference type="InterPro" id="IPR006645">
    <property type="entry name" value="NGN-like_dom"/>
</dbReference>
<dbReference type="GO" id="GO:0031564">
    <property type="term" value="P:transcription antitermination"/>
    <property type="evidence" value="ECO:0007669"/>
    <property type="project" value="UniProtKB-KW"/>
</dbReference>
<dbReference type="Proteomes" id="UP000642829">
    <property type="component" value="Unassembled WGS sequence"/>
</dbReference>
<dbReference type="GO" id="GO:0005829">
    <property type="term" value="C:cytosol"/>
    <property type="evidence" value="ECO:0007669"/>
    <property type="project" value="TreeGrafter"/>
</dbReference>
<keyword evidence="1" id="KW-0889">Transcription antitermination</keyword>
<dbReference type="SUPFAM" id="SSF50104">
    <property type="entry name" value="Translation proteins SH3-like domain"/>
    <property type="match status" value="1"/>
</dbReference>
<dbReference type="PANTHER" id="PTHR30265">
    <property type="entry name" value="RHO-INTERACTING TRANSCRIPTION TERMINATION FACTOR NUSG"/>
    <property type="match status" value="1"/>
</dbReference>
<protein>
    <submittedName>
        <fullName evidence="5">Transcription antitermination protein RfaH</fullName>
    </submittedName>
</protein>
<reference evidence="5" key="2">
    <citation type="submission" date="2020-09" db="EMBL/GenBank/DDBJ databases">
        <authorList>
            <person name="Sun Q."/>
            <person name="Kim S."/>
        </authorList>
    </citation>
    <scope>NUCLEOTIDE SEQUENCE</scope>
    <source>
        <strain evidence="5">KCTC 12870</strain>
    </source>
</reference>
<sequence length="182" mass="20496">MPLIPPSSDQALWFCVKTQPRRERNAYKTLLTLPQVESFLPLVRYPRQTNKGKRVTSEAIFPGYLFCRFAPVLACRSVQYSQGVAYIIKRGEALVSISQSLIDEIRLLAPDGVLDLEPRPLMPGERVRLIQGIFSGTEAEIISLAPSAERVKVLLEILGREQEIVLPMDSIERMFENPLSGQ</sequence>
<dbReference type="CDD" id="cd06091">
    <property type="entry name" value="KOW_NusG"/>
    <property type="match status" value="1"/>
</dbReference>
<keyword evidence="3" id="KW-0804">Transcription</keyword>
<dbReference type="SUPFAM" id="SSF82679">
    <property type="entry name" value="N-utilization substance G protein NusG, N-terminal domain"/>
    <property type="match status" value="1"/>
</dbReference>
<evidence type="ECO:0000313" key="5">
    <source>
        <dbReference type="EMBL" id="GHB95396.1"/>
    </source>
</evidence>
<dbReference type="PANTHER" id="PTHR30265:SF7">
    <property type="entry name" value="TRANSCRIPTION ANTITERMINATION PROTEIN RFAH"/>
    <property type="match status" value="1"/>
</dbReference>
<dbReference type="InterPro" id="IPR043425">
    <property type="entry name" value="NusG-like"/>
</dbReference>
<dbReference type="InterPro" id="IPR036735">
    <property type="entry name" value="NGN_dom_sf"/>
</dbReference>
<comment type="caution">
    <text evidence="5">The sequence shown here is derived from an EMBL/GenBank/DDBJ whole genome shotgun (WGS) entry which is preliminary data.</text>
</comment>
<proteinExistence type="predicted"/>
<evidence type="ECO:0000259" key="4">
    <source>
        <dbReference type="Pfam" id="PF02357"/>
    </source>
</evidence>
<organism evidence="5 6">
    <name type="scientific">Cerasicoccus arenae</name>
    <dbReference type="NCBI Taxonomy" id="424488"/>
    <lineage>
        <taxon>Bacteria</taxon>
        <taxon>Pseudomonadati</taxon>
        <taxon>Verrucomicrobiota</taxon>
        <taxon>Opitutia</taxon>
        <taxon>Puniceicoccales</taxon>
        <taxon>Cerasicoccaceae</taxon>
        <taxon>Cerasicoccus</taxon>
    </lineage>
</organism>
<dbReference type="GO" id="GO:0006354">
    <property type="term" value="P:DNA-templated transcription elongation"/>
    <property type="evidence" value="ECO:0007669"/>
    <property type="project" value="InterPro"/>
</dbReference>
<gene>
    <name evidence="5" type="primary">rfaH</name>
    <name evidence="5" type="ORF">GCM10007047_08920</name>
</gene>
<dbReference type="InterPro" id="IPR008991">
    <property type="entry name" value="Translation_prot_SH3-like_sf"/>
</dbReference>
<evidence type="ECO:0000313" key="6">
    <source>
        <dbReference type="Proteomes" id="UP000642829"/>
    </source>
</evidence>
<feature type="domain" description="NusG-like N-terminal" evidence="4">
    <location>
        <begin position="13"/>
        <end position="106"/>
    </location>
</feature>
<dbReference type="Pfam" id="PF02357">
    <property type="entry name" value="NusG"/>
    <property type="match status" value="1"/>
</dbReference>
<accession>A0A8J3DE15</accession>
<evidence type="ECO:0000256" key="1">
    <source>
        <dbReference type="ARBA" id="ARBA00022814"/>
    </source>
</evidence>
<reference evidence="5" key="1">
    <citation type="journal article" date="2014" name="Int. J. Syst. Evol. Microbiol.">
        <title>Complete genome sequence of Corynebacterium casei LMG S-19264T (=DSM 44701T), isolated from a smear-ripened cheese.</title>
        <authorList>
            <consortium name="US DOE Joint Genome Institute (JGI-PGF)"/>
            <person name="Walter F."/>
            <person name="Albersmeier A."/>
            <person name="Kalinowski J."/>
            <person name="Ruckert C."/>
        </authorList>
    </citation>
    <scope>NUCLEOTIDE SEQUENCE</scope>
    <source>
        <strain evidence="5">KCTC 12870</strain>
    </source>
</reference>
<dbReference type="RefSeq" id="WP_189512279.1">
    <property type="nucleotide sequence ID" value="NZ_BMXG01000004.1"/>
</dbReference>
<keyword evidence="6" id="KW-1185">Reference proteome</keyword>
<name>A0A8J3DE15_9BACT</name>
<keyword evidence="2" id="KW-0805">Transcription regulation</keyword>
<dbReference type="Gene3D" id="3.30.70.940">
    <property type="entry name" value="NusG, N-terminal domain"/>
    <property type="match status" value="1"/>
</dbReference>
<evidence type="ECO:0000256" key="3">
    <source>
        <dbReference type="ARBA" id="ARBA00023163"/>
    </source>
</evidence>